<dbReference type="EMBL" id="JADKPN010000005">
    <property type="protein sequence ID" value="MBF4763628.1"/>
    <property type="molecule type" value="Genomic_DNA"/>
</dbReference>
<keyword evidence="2" id="KW-0472">Membrane</keyword>
<feature type="compositionally biased region" description="Basic residues" evidence="1">
    <location>
        <begin position="83"/>
        <end position="93"/>
    </location>
</feature>
<keyword evidence="2" id="KW-0812">Transmembrane</keyword>
<feature type="transmembrane region" description="Helical" evidence="2">
    <location>
        <begin position="36"/>
        <end position="61"/>
    </location>
</feature>
<gene>
    <name evidence="3" type="ORF">ISU07_10860</name>
</gene>
<feature type="region of interest" description="Disordered" evidence="1">
    <location>
        <begin position="65"/>
        <end position="93"/>
    </location>
</feature>
<organism evidence="3 4">
    <name type="scientific">Nocardioides islandensis</name>
    <dbReference type="NCBI Taxonomy" id="433663"/>
    <lineage>
        <taxon>Bacteria</taxon>
        <taxon>Bacillati</taxon>
        <taxon>Actinomycetota</taxon>
        <taxon>Actinomycetes</taxon>
        <taxon>Propionibacteriales</taxon>
        <taxon>Nocardioidaceae</taxon>
        <taxon>Nocardioides</taxon>
    </lineage>
</organism>
<accession>A0A930VET2</accession>
<comment type="caution">
    <text evidence="3">The sequence shown here is derived from an EMBL/GenBank/DDBJ whole genome shotgun (WGS) entry which is preliminary data.</text>
</comment>
<dbReference type="RefSeq" id="WP_194706806.1">
    <property type="nucleotide sequence ID" value="NZ_JADKPN010000005.1"/>
</dbReference>
<dbReference type="Proteomes" id="UP000640489">
    <property type="component" value="Unassembled WGS sequence"/>
</dbReference>
<sequence length="93" mass="9559">MHRLTHALALSCAGALGLVLPTLLVGADAPATLVVATLAAAVAAMVCVAGRLVLAPAWATVHVEDRTHAPRRGPGRVTDPTHHPIRRRAPGQA</sequence>
<dbReference type="AlphaFoldDB" id="A0A930VET2"/>
<reference evidence="3" key="1">
    <citation type="submission" date="2020-11" db="EMBL/GenBank/DDBJ databases">
        <title>Nocardioides sp. nov., isolated from Soil of Cynanchum wilfordii Hemsley rhizosphere.</title>
        <authorList>
            <person name="Lee J.-S."/>
            <person name="Suh M.K."/>
            <person name="Kim J.-S."/>
        </authorList>
    </citation>
    <scope>NUCLEOTIDE SEQUENCE</scope>
    <source>
        <strain evidence="3">KCTC 19275</strain>
    </source>
</reference>
<name>A0A930VET2_9ACTN</name>
<evidence type="ECO:0000256" key="1">
    <source>
        <dbReference type="SAM" id="MobiDB-lite"/>
    </source>
</evidence>
<protein>
    <submittedName>
        <fullName evidence="3">Uncharacterized protein</fullName>
    </submittedName>
</protein>
<keyword evidence="2" id="KW-1133">Transmembrane helix</keyword>
<proteinExistence type="predicted"/>
<evidence type="ECO:0000313" key="3">
    <source>
        <dbReference type="EMBL" id="MBF4763628.1"/>
    </source>
</evidence>
<keyword evidence="4" id="KW-1185">Reference proteome</keyword>
<evidence type="ECO:0000313" key="4">
    <source>
        <dbReference type="Proteomes" id="UP000640489"/>
    </source>
</evidence>
<evidence type="ECO:0000256" key="2">
    <source>
        <dbReference type="SAM" id="Phobius"/>
    </source>
</evidence>